<evidence type="ECO:0000256" key="3">
    <source>
        <dbReference type="ARBA" id="ARBA00022525"/>
    </source>
</evidence>
<evidence type="ECO:0000256" key="4">
    <source>
        <dbReference type="ARBA" id="ARBA00022729"/>
    </source>
</evidence>
<keyword evidence="3" id="KW-0964">Secreted</keyword>
<dbReference type="Gene3D" id="3.20.20.80">
    <property type="entry name" value="Glycosidases"/>
    <property type="match status" value="1"/>
</dbReference>
<evidence type="ECO:0000256" key="7">
    <source>
        <dbReference type="ARBA" id="ARBA00023316"/>
    </source>
</evidence>
<feature type="region of interest" description="Disordered" evidence="10">
    <location>
        <begin position="211"/>
        <end position="233"/>
    </location>
</feature>
<dbReference type="SUPFAM" id="SSF51445">
    <property type="entry name" value="(Trans)glycosidases"/>
    <property type="match status" value="1"/>
</dbReference>
<proteinExistence type="inferred from homology"/>
<dbReference type="GO" id="GO:0005576">
    <property type="term" value="C:extracellular region"/>
    <property type="evidence" value="ECO:0007669"/>
    <property type="project" value="UniProtKB-SubCell"/>
</dbReference>
<dbReference type="GO" id="GO:0071555">
    <property type="term" value="P:cell wall organization"/>
    <property type="evidence" value="ECO:0007669"/>
    <property type="project" value="UniProtKB-KW"/>
</dbReference>
<dbReference type="EMBL" id="JANBOH010000139">
    <property type="protein sequence ID" value="KAJ1644830.1"/>
    <property type="molecule type" value="Genomic_DNA"/>
</dbReference>
<keyword evidence="7" id="KW-0961">Cell wall biogenesis/degradation</keyword>
<reference evidence="11" key="1">
    <citation type="submission" date="2022-07" db="EMBL/GenBank/DDBJ databases">
        <title>Phylogenomic reconstructions and comparative analyses of Kickxellomycotina fungi.</title>
        <authorList>
            <person name="Reynolds N.K."/>
            <person name="Stajich J.E."/>
            <person name="Barry K."/>
            <person name="Grigoriev I.V."/>
            <person name="Crous P."/>
            <person name="Smith M.E."/>
        </authorList>
    </citation>
    <scope>NUCLEOTIDE SEQUENCE</scope>
    <source>
        <strain evidence="11">NBRC 105413</strain>
    </source>
</reference>
<evidence type="ECO:0000256" key="10">
    <source>
        <dbReference type="SAM" id="MobiDB-lite"/>
    </source>
</evidence>
<evidence type="ECO:0000256" key="1">
    <source>
        <dbReference type="ARBA" id="ARBA00004613"/>
    </source>
</evidence>
<dbReference type="GO" id="GO:0009251">
    <property type="term" value="P:glucan catabolic process"/>
    <property type="evidence" value="ECO:0007669"/>
    <property type="project" value="TreeGrafter"/>
</dbReference>
<dbReference type="Proteomes" id="UP001145021">
    <property type="component" value="Unassembled WGS sequence"/>
</dbReference>
<evidence type="ECO:0000313" key="12">
    <source>
        <dbReference type="Proteomes" id="UP001145021"/>
    </source>
</evidence>
<dbReference type="GO" id="GO:0004338">
    <property type="term" value="F:glucan exo-1,3-beta-glucosidase activity"/>
    <property type="evidence" value="ECO:0007669"/>
    <property type="project" value="UniProtKB-EC"/>
</dbReference>
<dbReference type="PANTHER" id="PTHR31297">
    <property type="entry name" value="GLUCAN ENDO-1,6-BETA-GLUCOSIDASE B"/>
    <property type="match status" value="1"/>
</dbReference>
<comment type="caution">
    <text evidence="11">The sequence shown here is derived from an EMBL/GenBank/DDBJ whole genome shotgun (WGS) entry which is preliminary data.</text>
</comment>
<evidence type="ECO:0000256" key="6">
    <source>
        <dbReference type="ARBA" id="ARBA00023295"/>
    </source>
</evidence>
<feature type="region of interest" description="Disordered" evidence="10">
    <location>
        <begin position="129"/>
        <end position="160"/>
    </location>
</feature>
<protein>
    <recommendedName>
        <fullName evidence="9">glucan 1,3-beta-glucosidase</fullName>
        <ecNumber evidence="9">3.2.1.58</ecNumber>
    </recommendedName>
</protein>
<dbReference type="PANTHER" id="PTHR31297:SF1">
    <property type="entry name" value="GLUCAN 1,3-BETA-GLUCOSIDASE I_II-RELATED"/>
    <property type="match status" value="1"/>
</dbReference>
<keyword evidence="5" id="KW-0378">Hydrolase</keyword>
<evidence type="ECO:0000256" key="2">
    <source>
        <dbReference type="ARBA" id="ARBA00005641"/>
    </source>
</evidence>
<dbReference type="InterPro" id="IPR017853">
    <property type="entry name" value="GH"/>
</dbReference>
<evidence type="ECO:0000256" key="5">
    <source>
        <dbReference type="ARBA" id="ARBA00022801"/>
    </source>
</evidence>
<keyword evidence="4" id="KW-0732">Signal</keyword>
<dbReference type="AlphaFoldDB" id="A0A9W7XLJ3"/>
<dbReference type="InterPro" id="IPR050386">
    <property type="entry name" value="Glycosyl_hydrolase_5"/>
</dbReference>
<dbReference type="EC" id="3.2.1.58" evidence="9"/>
<accession>A0A9W7XLJ3</accession>
<comment type="similarity">
    <text evidence="2">Belongs to the glycosyl hydrolase 5 (cellulase A) family.</text>
</comment>
<keyword evidence="12" id="KW-1185">Reference proteome</keyword>
<evidence type="ECO:0000313" key="11">
    <source>
        <dbReference type="EMBL" id="KAJ1644830.1"/>
    </source>
</evidence>
<gene>
    <name evidence="11" type="ORF">LPJ64_003523</name>
</gene>
<evidence type="ECO:0000256" key="8">
    <source>
        <dbReference type="ARBA" id="ARBA00036824"/>
    </source>
</evidence>
<evidence type="ECO:0000256" key="9">
    <source>
        <dbReference type="ARBA" id="ARBA00038929"/>
    </source>
</evidence>
<dbReference type="GO" id="GO:0009986">
    <property type="term" value="C:cell surface"/>
    <property type="evidence" value="ECO:0007669"/>
    <property type="project" value="TreeGrafter"/>
</dbReference>
<sequence length="788" mass="86093">MQLHGIGYLTVFVAVQQCGIMAIPAYQPVLQYINTNSQPLGLAPVQAQLAVPGLAQQNIVSPEIQLLPAGPAGPAAAQIPAAVGYTNLKPPSLLAAPVLAAPAVNSPVVDTNDIDDTIINAKPVQKGPVIPFQRRPGISRLPSAESDPPVLNKQPEGDNAVSDIDSWPFPVASDSSSDALLLPSSIEAADDQTEETIAGSSSIAVVPETTVASTTVSPPMRKRPAETKKHTTVQKPLKTTAPSIAQATSAAANTLASASAKISASVQPTASLVAAVSETTASRALPNKVANPPNEYSSSAAQQPMSGAAGAIRVACNDCHRGAAGAVPAQNVTGDMRQNPGSGMGYHGHRIVRGVNIGGFLVPEFWITPSLISSIPDPKPNDYLQLCNRLGPDATLQLMRKHWETWVSEPEVQRLANSGLTHIRIPIGHWEFVDSDEGYVRGGLPYFKRLVYWARKYGLRVIPDMHTAPGSQNGFDNSGSTNGINWTKDPRNVDISKKALQNMLRYIASDPVILETVDAIDLLNEPFIDSLDFNQLWDYDTGGHTLISNGLKKVPPVVSIIDRGFKEFTWWQTRWPQDWNNKYIDAFLDAHLYHVFDRNIDNWPLENHLRLVCQNGRDLKTNSTHFPIIVGEWSLALPQPALQGRENEARRRFAEAQLDAYELGGAGWIFWCFKTEVSPEWSFLEALDRSWIPQPLTSREFPPGGTAHKPYPKHVWSPAGGWWAQPKTWKRNTAIIGLGAAAVVAFVFKKSADLEQRTLYPRVWIPSMMWSKQFKTKDDPNFQPPESL</sequence>
<organism evidence="11 12">
    <name type="scientific">Coemansia asiatica</name>
    <dbReference type="NCBI Taxonomy" id="1052880"/>
    <lineage>
        <taxon>Eukaryota</taxon>
        <taxon>Fungi</taxon>
        <taxon>Fungi incertae sedis</taxon>
        <taxon>Zoopagomycota</taxon>
        <taxon>Kickxellomycotina</taxon>
        <taxon>Kickxellomycetes</taxon>
        <taxon>Kickxellales</taxon>
        <taxon>Kickxellaceae</taxon>
        <taxon>Coemansia</taxon>
    </lineage>
</organism>
<name>A0A9W7XLJ3_9FUNG</name>
<keyword evidence="6" id="KW-0326">Glycosidase</keyword>
<comment type="catalytic activity">
    <reaction evidence="8">
        <text>Successive hydrolysis of beta-D-glucose units from the non-reducing ends of (1-&gt;3)-beta-D-glucans, releasing alpha-glucose.</text>
        <dbReference type="EC" id="3.2.1.58"/>
    </reaction>
</comment>
<comment type="subcellular location">
    <subcellularLocation>
        <location evidence="1">Secreted</location>
    </subcellularLocation>
</comment>